<evidence type="ECO:0008006" key="3">
    <source>
        <dbReference type="Google" id="ProtNLM"/>
    </source>
</evidence>
<protein>
    <recommendedName>
        <fullName evidence="3">NADH:ubiquinone oxidoreductase 30kDa subunit domain-containing protein</fullName>
    </recommendedName>
</protein>
<sequence length="120" mass="13703">MYQREGDEMTPVGHDLLSHKGKILSLITIDGVKDWTAKGIGFQCAYDLVGFTTDQKPRYRCIYVLSENSEAFVLVTTRVGKHGADVRLFNIWPGLFRHHNEFGDGRRLCFDREFGLILVP</sequence>
<evidence type="ECO:0000313" key="2">
    <source>
        <dbReference type="Proteomes" id="UP001227126"/>
    </source>
</evidence>
<dbReference type="Proteomes" id="UP001227126">
    <property type="component" value="Unassembled WGS sequence"/>
</dbReference>
<comment type="caution">
    <text evidence="1">The sequence shown here is derived from an EMBL/GenBank/DDBJ whole genome shotgun (WGS) entry which is preliminary data.</text>
</comment>
<name>A0ABT7FKB8_9RHOB</name>
<dbReference type="RefSeq" id="WP_284487499.1">
    <property type="nucleotide sequence ID" value="NZ_JASNJE010000041.1"/>
</dbReference>
<keyword evidence="2" id="KW-1185">Reference proteome</keyword>
<evidence type="ECO:0000313" key="1">
    <source>
        <dbReference type="EMBL" id="MDK3075576.1"/>
    </source>
</evidence>
<dbReference type="EMBL" id="JASNJE010000041">
    <property type="protein sequence ID" value="MDK3075576.1"/>
    <property type="molecule type" value="Genomic_DNA"/>
</dbReference>
<reference evidence="1 2" key="1">
    <citation type="submission" date="2023-05" db="EMBL/GenBank/DDBJ databases">
        <title>Sedimentitalea sp. nov. JM2-8.</title>
        <authorList>
            <person name="Huang J."/>
        </authorList>
    </citation>
    <scope>NUCLEOTIDE SEQUENCE [LARGE SCALE GENOMIC DNA]</scope>
    <source>
        <strain evidence="1 2">JM2-8</strain>
    </source>
</reference>
<proteinExistence type="predicted"/>
<organism evidence="1 2">
    <name type="scientific">Sedimentitalea xiamensis</name>
    <dbReference type="NCBI Taxonomy" id="3050037"/>
    <lineage>
        <taxon>Bacteria</taxon>
        <taxon>Pseudomonadati</taxon>
        <taxon>Pseudomonadota</taxon>
        <taxon>Alphaproteobacteria</taxon>
        <taxon>Rhodobacterales</taxon>
        <taxon>Paracoccaceae</taxon>
        <taxon>Sedimentitalea</taxon>
    </lineage>
</organism>
<gene>
    <name evidence="1" type="ORF">QO034_21135</name>
</gene>
<accession>A0ABT7FKB8</accession>